<evidence type="ECO:0000256" key="11">
    <source>
        <dbReference type="ARBA" id="ARBA00023224"/>
    </source>
</evidence>
<evidence type="ECO:0000256" key="8">
    <source>
        <dbReference type="ARBA" id="ARBA00023040"/>
    </source>
</evidence>
<keyword evidence="4 12" id="KW-0812">Transmembrane</keyword>
<reference evidence="15" key="1">
    <citation type="journal article" date="2014" name="Nat. Commun.">
        <title>The rainbow trout genome provides novel insights into evolution after whole-genome duplication in vertebrates.</title>
        <authorList>
            <person name="Berthelot C."/>
            <person name="Brunet F."/>
            <person name="Chalopin D."/>
            <person name="Juanchich A."/>
            <person name="Bernard M."/>
            <person name="Noel B."/>
            <person name="Bento P."/>
            <person name="Da Silva C."/>
            <person name="Labadie K."/>
            <person name="Alberti A."/>
            <person name="Aury J.M."/>
            <person name="Louis A."/>
            <person name="Dehais P."/>
            <person name="Bardou P."/>
            <person name="Montfort J."/>
            <person name="Klopp C."/>
            <person name="Cabau C."/>
            <person name="Gaspin C."/>
            <person name="Thorgaard G.H."/>
            <person name="Boussaha M."/>
            <person name="Quillet E."/>
            <person name="Guyomard R."/>
            <person name="Galiana D."/>
            <person name="Bobe J."/>
            <person name="Volff J.N."/>
            <person name="Genet C."/>
            <person name="Wincker P."/>
            <person name="Jaillon O."/>
            <person name="Roest Crollius H."/>
            <person name="Guiguen Y."/>
        </authorList>
    </citation>
    <scope>NUCLEOTIDE SEQUENCE [LARGE SCALE GENOMIC DNA]</scope>
</reference>
<feature type="domain" description="G-protein coupled receptors family 1 profile" evidence="14">
    <location>
        <begin position="67"/>
        <end position="287"/>
    </location>
</feature>
<sequence length="346" mass="38854">MVESVRFKLSTMDSTTAVGTPWRFGPTLNSTSPGFKSSTVAPTIFPRAGYSILSYLMFINAIFSVFNNTLVITVLVKNRTLLNPMNVIILSLAVSDLMIALCGSSIVTITNYHGSFFLGDEFCIFQGFAVNYFGLVSMCTLTLLAYERYIVVCKPMAGFKMNVRRSFQGLLGVWLSWSNYSYLILYTLFCFLLPVAIIIYCYANVLTSMRRLNRSTELQGGRPCLQDNERAVRIVLAMIGAFFVCWLPYTALSVVVVVDPELHIPPLVATMPMYFAKTSPVYNPIIYFLSNKQFRDATLEVLSCGRYISHDPATDTVPMRSMTLRTTVGRRVGRKKQGIIRITTLF</sequence>
<evidence type="ECO:0000256" key="12">
    <source>
        <dbReference type="RuleBase" id="RU000688"/>
    </source>
</evidence>
<dbReference type="GO" id="GO:0004930">
    <property type="term" value="F:G protein-coupled receptor activity"/>
    <property type="evidence" value="ECO:0007669"/>
    <property type="project" value="UniProtKB-KW"/>
</dbReference>
<dbReference type="AlphaFoldDB" id="A0A060YAZ7"/>
<keyword evidence="5" id="KW-0681">Retinal protein</keyword>
<evidence type="ECO:0000256" key="3">
    <source>
        <dbReference type="ARBA" id="ARBA00022606"/>
    </source>
</evidence>
<evidence type="ECO:0000259" key="14">
    <source>
        <dbReference type="PROSITE" id="PS50262"/>
    </source>
</evidence>
<dbReference type="GO" id="GO:0007602">
    <property type="term" value="P:phototransduction"/>
    <property type="evidence" value="ECO:0007669"/>
    <property type="project" value="UniProtKB-KW"/>
</dbReference>
<dbReference type="Proteomes" id="UP000193380">
    <property type="component" value="Unassembled WGS sequence"/>
</dbReference>
<evidence type="ECO:0000256" key="10">
    <source>
        <dbReference type="ARBA" id="ARBA00023170"/>
    </source>
</evidence>
<keyword evidence="6 13" id="KW-1133">Transmembrane helix</keyword>
<keyword evidence="2" id="KW-0600">Photoreceptor protein</keyword>
<reference evidence="15" key="2">
    <citation type="submission" date="2014-03" db="EMBL/GenBank/DDBJ databases">
        <authorList>
            <person name="Genoscope - CEA"/>
        </authorList>
    </citation>
    <scope>NUCLEOTIDE SEQUENCE</scope>
</reference>
<comment type="subcellular location">
    <subcellularLocation>
        <location evidence="1">Membrane</location>
        <topology evidence="1">Multi-pass membrane protein</topology>
    </subcellularLocation>
</comment>
<dbReference type="PRINTS" id="PR00237">
    <property type="entry name" value="GPCRRHODOPSN"/>
</dbReference>
<accession>A0A060YAZ7</accession>
<feature type="transmembrane region" description="Helical" evidence="13">
    <location>
        <begin position="124"/>
        <end position="146"/>
    </location>
</feature>
<keyword evidence="9 13" id="KW-0472">Membrane</keyword>
<dbReference type="PaxDb" id="8022-A0A060YAZ7"/>
<evidence type="ECO:0000256" key="13">
    <source>
        <dbReference type="SAM" id="Phobius"/>
    </source>
</evidence>
<evidence type="ECO:0000256" key="5">
    <source>
        <dbReference type="ARBA" id="ARBA00022925"/>
    </source>
</evidence>
<feature type="transmembrane region" description="Helical" evidence="13">
    <location>
        <begin position="230"/>
        <end position="249"/>
    </location>
</feature>
<dbReference type="SMART" id="SM01381">
    <property type="entry name" value="7TM_GPCR_Srsx"/>
    <property type="match status" value="1"/>
</dbReference>
<evidence type="ECO:0000313" key="15">
    <source>
        <dbReference type="EMBL" id="CDQ86300.1"/>
    </source>
</evidence>
<dbReference type="InterPro" id="IPR027430">
    <property type="entry name" value="Retinal_BS"/>
</dbReference>
<feature type="transmembrane region" description="Helical" evidence="13">
    <location>
        <begin position="88"/>
        <end position="112"/>
    </location>
</feature>
<comment type="similarity">
    <text evidence="12">Belongs to the G-protein coupled receptor 1 family.</text>
</comment>
<dbReference type="GO" id="GO:0009881">
    <property type="term" value="F:photoreceptor activity"/>
    <property type="evidence" value="ECO:0007669"/>
    <property type="project" value="UniProtKB-KW"/>
</dbReference>
<gene>
    <name evidence="15" type="ORF">GSONMT00053139001</name>
</gene>
<organism evidence="15 16">
    <name type="scientific">Oncorhynchus mykiss</name>
    <name type="common">Rainbow trout</name>
    <name type="synonym">Salmo gairdneri</name>
    <dbReference type="NCBI Taxonomy" id="8022"/>
    <lineage>
        <taxon>Eukaryota</taxon>
        <taxon>Metazoa</taxon>
        <taxon>Chordata</taxon>
        <taxon>Craniata</taxon>
        <taxon>Vertebrata</taxon>
        <taxon>Euteleostomi</taxon>
        <taxon>Actinopterygii</taxon>
        <taxon>Neopterygii</taxon>
        <taxon>Teleostei</taxon>
        <taxon>Protacanthopterygii</taxon>
        <taxon>Salmoniformes</taxon>
        <taxon>Salmonidae</taxon>
        <taxon>Salmoninae</taxon>
        <taxon>Oncorhynchus</taxon>
    </lineage>
</organism>
<keyword evidence="7" id="KW-0157">Chromophore</keyword>
<feature type="transmembrane region" description="Helical" evidence="13">
    <location>
        <begin position="52"/>
        <end position="76"/>
    </location>
</feature>
<dbReference type="PROSITE" id="PS00238">
    <property type="entry name" value="OPSIN"/>
    <property type="match status" value="1"/>
</dbReference>
<keyword evidence="3" id="KW-0716">Sensory transduction</keyword>
<evidence type="ECO:0000256" key="1">
    <source>
        <dbReference type="ARBA" id="ARBA00004141"/>
    </source>
</evidence>
<dbReference type="Gene3D" id="1.20.1070.10">
    <property type="entry name" value="Rhodopsin 7-helix transmembrane proteins"/>
    <property type="match status" value="2"/>
</dbReference>
<dbReference type="Pfam" id="PF00001">
    <property type="entry name" value="7tm_1"/>
    <property type="match status" value="2"/>
</dbReference>
<protein>
    <recommendedName>
        <fullName evidence="14">G-protein coupled receptors family 1 profile domain-containing protein</fullName>
    </recommendedName>
</protein>
<feature type="transmembrane region" description="Helical" evidence="13">
    <location>
        <begin position="167"/>
        <end position="185"/>
    </location>
</feature>
<dbReference type="PROSITE" id="PS50262">
    <property type="entry name" value="G_PROTEIN_RECEP_F1_2"/>
    <property type="match status" value="1"/>
</dbReference>
<dbReference type="InterPro" id="IPR000276">
    <property type="entry name" value="GPCR_Rhodpsn"/>
</dbReference>
<proteinExistence type="inferred from homology"/>
<keyword evidence="11 12" id="KW-0807">Transducer</keyword>
<keyword evidence="10 12" id="KW-0675">Receptor</keyword>
<evidence type="ECO:0000313" key="16">
    <source>
        <dbReference type="Proteomes" id="UP000193380"/>
    </source>
</evidence>
<dbReference type="PANTHER" id="PTHR24240">
    <property type="entry name" value="OPSIN"/>
    <property type="match status" value="1"/>
</dbReference>
<evidence type="ECO:0000256" key="2">
    <source>
        <dbReference type="ARBA" id="ARBA00022543"/>
    </source>
</evidence>
<evidence type="ECO:0000256" key="6">
    <source>
        <dbReference type="ARBA" id="ARBA00022989"/>
    </source>
</evidence>
<evidence type="ECO:0000256" key="9">
    <source>
        <dbReference type="ARBA" id="ARBA00023136"/>
    </source>
</evidence>
<dbReference type="PROSITE" id="PS00237">
    <property type="entry name" value="G_PROTEIN_RECEP_F1_1"/>
    <property type="match status" value="1"/>
</dbReference>
<dbReference type="InterPro" id="IPR050125">
    <property type="entry name" value="GPCR_opsins"/>
</dbReference>
<evidence type="ECO:0000256" key="7">
    <source>
        <dbReference type="ARBA" id="ARBA00022991"/>
    </source>
</evidence>
<dbReference type="STRING" id="8022.A0A060YAZ7"/>
<keyword evidence="8 12" id="KW-0297">G-protein coupled receptor</keyword>
<name>A0A060YAZ7_ONCMY</name>
<dbReference type="EMBL" id="FR907221">
    <property type="protein sequence ID" value="CDQ86300.1"/>
    <property type="molecule type" value="Genomic_DNA"/>
</dbReference>
<dbReference type="GO" id="GO:0016020">
    <property type="term" value="C:membrane"/>
    <property type="evidence" value="ECO:0007669"/>
    <property type="project" value="UniProtKB-SubCell"/>
</dbReference>
<evidence type="ECO:0000256" key="4">
    <source>
        <dbReference type="ARBA" id="ARBA00022692"/>
    </source>
</evidence>
<feature type="transmembrane region" description="Helical" evidence="13">
    <location>
        <begin position="191"/>
        <end position="209"/>
    </location>
</feature>
<dbReference type="InterPro" id="IPR017452">
    <property type="entry name" value="GPCR_Rhodpsn_7TM"/>
</dbReference>
<dbReference type="SUPFAM" id="SSF81321">
    <property type="entry name" value="Family A G protein-coupled receptor-like"/>
    <property type="match status" value="1"/>
</dbReference>